<proteinExistence type="inferred from homology"/>
<dbReference type="PANTHER" id="PTHR48182">
    <property type="entry name" value="PROTEIN SERAC1"/>
    <property type="match status" value="1"/>
</dbReference>
<dbReference type="InterPro" id="IPR052374">
    <property type="entry name" value="SERAC1"/>
</dbReference>
<accession>A0A1L9V3N8</accession>
<organism evidence="10 11">
    <name type="scientific">Aspergillus glaucus CBS 516.65</name>
    <dbReference type="NCBI Taxonomy" id="1160497"/>
    <lineage>
        <taxon>Eukaryota</taxon>
        <taxon>Fungi</taxon>
        <taxon>Dikarya</taxon>
        <taxon>Ascomycota</taxon>
        <taxon>Pezizomycotina</taxon>
        <taxon>Eurotiomycetes</taxon>
        <taxon>Eurotiomycetidae</taxon>
        <taxon>Eurotiales</taxon>
        <taxon>Aspergillaceae</taxon>
        <taxon>Aspergillus</taxon>
        <taxon>Aspergillus subgen. Aspergillus</taxon>
    </lineage>
</organism>
<evidence type="ECO:0000313" key="11">
    <source>
        <dbReference type="Proteomes" id="UP000184300"/>
    </source>
</evidence>
<dbReference type="OrthoDB" id="427518at2759"/>
<feature type="compositionally biased region" description="Low complexity" evidence="8">
    <location>
        <begin position="285"/>
        <end position="298"/>
    </location>
</feature>
<dbReference type="GO" id="GO:0016020">
    <property type="term" value="C:membrane"/>
    <property type="evidence" value="ECO:0007669"/>
    <property type="project" value="UniProtKB-SubCell"/>
</dbReference>
<keyword evidence="5" id="KW-0256">Endoplasmic reticulum</keyword>
<dbReference type="Pfam" id="PF05057">
    <property type="entry name" value="DUF676"/>
    <property type="match status" value="1"/>
</dbReference>
<keyword evidence="7" id="KW-0472">Membrane</keyword>
<keyword evidence="6" id="KW-0496">Mitochondrion</keyword>
<sequence>MCGVCKTQSHRITPTKLTYVTISIVFVHGLTGNRETTWTHKQTKIFWPQAFLARDLPDTRILTFGYDSDIICALHISGPNTLRDHRKSLAHDLAMRRMRSRTNQRPLIFVAHSLGGLVVEQALLISRGAAQQHLKQILTSTTAIAFMGTPHIGSTIADWAIPLTRLGNVLRRANKDIVKVLQPGSEMLANLQQEFHTMLEDYRRNHNKSIEIFCFFEELPVIGIGKIVPDHSAILSAHPNRSIHGDHMQMTEFASARDPGYVAVSDQLWLWVEALQREREAQVQAQAFQESQPQQEPAGFQNSRPQYLIDSGGGPIFQGSQAVGRVINLNAIAHRYQLE</sequence>
<evidence type="ECO:0000256" key="7">
    <source>
        <dbReference type="ARBA" id="ARBA00023136"/>
    </source>
</evidence>
<evidence type="ECO:0000256" key="2">
    <source>
        <dbReference type="ARBA" id="ARBA00004240"/>
    </source>
</evidence>
<feature type="region of interest" description="Disordered" evidence="8">
    <location>
        <begin position="285"/>
        <end position="305"/>
    </location>
</feature>
<dbReference type="InterPro" id="IPR007751">
    <property type="entry name" value="DUF676_lipase-like"/>
</dbReference>
<dbReference type="Gene3D" id="3.40.50.1820">
    <property type="entry name" value="alpha/beta hydrolase"/>
    <property type="match status" value="1"/>
</dbReference>
<dbReference type="AlphaFoldDB" id="A0A1L9V3N8"/>
<evidence type="ECO:0000313" key="10">
    <source>
        <dbReference type="EMBL" id="OJJ78511.1"/>
    </source>
</evidence>
<dbReference type="Proteomes" id="UP000184300">
    <property type="component" value="Unassembled WGS sequence"/>
</dbReference>
<dbReference type="VEuPathDB" id="FungiDB:ASPGLDRAFT_138760"/>
<gene>
    <name evidence="10" type="ORF">ASPGLDRAFT_138760</name>
</gene>
<evidence type="ECO:0000256" key="5">
    <source>
        <dbReference type="ARBA" id="ARBA00022824"/>
    </source>
</evidence>
<feature type="domain" description="DUF676" evidence="9">
    <location>
        <begin position="24"/>
        <end position="156"/>
    </location>
</feature>
<dbReference type="SUPFAM" id="SSF53474">
    <property type="entry name" value="alpha/beta-Hydrolases"/>
    <property type="match status" value="1"/>
</dbReference>
<dbReference type="InterPro" id="IPR029058">
    <property type="entry name" value="AB_hydrolase_fold"/>
</dbReference>
<dbReference type="GO" id="GO:0005739">
    <property type="term" value="C:mitochondrion"/>
    <property type="evidence" value="ECO:0007669"/>
    <property type="project" value="UniProtKB-SubCell"/>
</dbReference>
<comment type="similarity">
    <text evidence="4">Belongs to the putative lipase ROG1 family.</text>
</comment>
<dbReference type="RefSeq" id="XP_022395209.1">
    <property type="nucleotide sequence ID" value="XM_022541640.1"/>
</dbReference>
<dbReference type="GO" id="GO:0005783">
    <property type="term" value="C:endoplasmic reticulum"/>
    <property type="evidence" value="ECO:0007669"/>
    <property type="project" value="UniProtKB-SubCell"/>
</dbReference>
<evidence type="ECO:0000256" key="4">
    <source>
        <dbReference type="ARBA" id="ARBA00007920"/>
    </source>
</evidence>
<reference evidence="11" key="1">
    <citation type="journal article" date="2017" name="Genome Biol.">
        <title>Comparative genomics reveals high biological diversity and specific adaptations in the industrially and medically important fungal genus Aspergillus.</title>
        <authorList>
            <person name="de Vries R.P."/>
            <person name="Riley R."/>
            <person name="Wiebenga A."/>
            <person name="Aguilar-Osorio G."/>
            <person name="Amillis S."/>
            <person name="Uchima C.A."/>
            <person name="Anderluh G."/>
            <person name="Asadollahi M."/>
            <person name="Askin M."/>
            <person name="Barry K."/>
            <person name="Battaglia E."/>
            <person name="Bayram O."/>
            <person name="Benocci T."/>
            <person name="Braus-Stromeyer S.A."/>
            <person name="Caldana C."/>
            <person name="Canovas D."/>
            <person name="Cerqueira G.C."/>
            <person name="Chen F."/>
            <person name="Chen W."/>
            <person name="Choi C."/>
            <person name="Clum A."/>
            <person name="Dos Santos R.A."/>
            <person name="Damasio A.R."/>
            <person name="Diallinas G."/>
            <person name="Emri T."/>
            <person name="Fekete E."/>
            <person name="Flipphi M."/>
            <person name="Freyberg S."/>
            <person name="Gallo A."/>
            <person name="Gournas C."/>
            <person name="Habgood R."/>
            <person name="Hainaut M."/>
            <person name="Harispe M.L."/>
            <person name="Henrissat B."/>
            <person name="Hilden K.S."/>
            <person name="Hope R."/>
            <person name="Hossain A."/>
            <person name="Karabika E."/>
            <person name="Karaffa L."/>
            <person name="Karanyi Z."/>
            <person name="Krasevec N."/>
            <person name="Kuo A."/>
            <person name="Kusch H."/>
            <person name="LaButti K."/>
            <person name="Lagendijk E.L."/>
            <person name="Lapidus A."/>
            <person name="Levasseur A."/>
            <person name="Lindquist E."/>
            <person name="Lipzen A."/>
            <person name="Logrieco A.F."/>
            <person name="MacCabe A."/>
            <person name="Maekelae M.R."/>
            <person name="Malavazi I."/>
            <person name="Melin P."/>
            <person name="Meyer V."/>
            <person name="Mielnichuk N."/>
            <person name="Miskei M."/>
            <person name="Molnar A.P."/>
            <person name="Mule G."/>
            <person name="Ngan C.Y."/>
            <person name="Orejas M."/>
            <person name="Orosz E."/>
            <person name="Ouedraogo J.P."/>
            <person name="Overkamp K.M."/>
            <person name="Park H.-S."/>
            <person name="Perrone G."/>
            <person name="Piumi F."/>
            <person name="Punt P.J."/>
            <person name="Ram A.F."/>
            <person name="Ramon A."/>
            <person name="Rauscher S."/>
            <person name="Record E."/>
            <person name="Riano-Pachon D.M."/>
            <person name="Robert V."/>
            <person name="Roehrig J."/>
            <person name="Ruller R."/>
            <person name="Salamov A."/>
            <person name="Salih N.S."/>
            <person name="Samson R.A."/>
            <person name="Sandor E."/>
            <person name="Sanguinetti M."/>
            <person name="Schuetze T."/>
            <person name="Sepcic K."/>
            <person name="Shelest E."/>
            <person name="Sherlock G."/>
            <person name="Sophianopoulou V."/>
            <person name="Squina F.M."/>
            <person name="Sun H."/>
            <person name="Susca A."/>
            <person name="Todd R.B."/>
            <person name="Tsang A."/>
            <person name="Unkles S.E."/>
            <person name="van de Wiele N."/>
            <person name="van Rossen-Uffink D."/>
            <person name="Oliveira J.V."/>
            <person name="Vesth T.C."/>
            <person name="Visser J."/>
            <person name="Yu J.-H."/>
            <person name="Zhou M."/>
            <person name="Andersen M.R."/>
            <person name="Archer D.B."/>
            <person name="Baker S.E."/>
            <person name="Benoit I."/>
            <person name="Brakhage A.A."/>
            <person name="Braus G.H."/>
            <person name="Fischer R."/>
            <person name="Frisvad J.C."/>
            <person name="Goldman G.H."/>
            <person name="Houbraken J."/>
            <person name="Oakley B."/>
            <person name="Pocsi I."/>
            <person name="Scazzocchio C."/>
            <person name="Seiboth B."/>
            <person name="vanKuyk P.A."/>
            <person name="Wortman J."/>
            <person name="Dyer P.S."/>
            <person name="Grigoriev I.V."/>
        </authorList>
    </citation>
    <scope>NUCLEOTIDE SEQUENCE [LARGE SCALE GENOMIC DNA]</scope>
    <source>
        <strain evidence="11">CBS 516.65</strain>
    </source>
</reference>
<evidence type="ECO:0000256" key="6">
    <source>
        <dbReference type="ARBA" id="ARBA00023128"/>
    </source>
</evidence>
<evidence type="ECO:0000256" key="1">
    <source>
        <dbReference type="ARBA" id="ARBA00004173"/>
    </source>
</evidence>
<dbReference type="EMBL" id="KV878935">
    <property type="protein sequence ID" value="OJJ78511.1"/>
    <property type="molecule type" value="Genomic_DNA"/>
</dbReference>
<comment type="subcellular location">
    <subcellularLocation>
        <location evidence="2">Endoplasmic reticulum</location>
    </subcellularLocation>
    <subcellularLocation>
        <location evidence="3">Membrane</location>
    </subcellularLocation>
    <subcellularLocation>
        <location evidence="1">Mitochondrion</location>
    </subcellularLocation>
</comment>
<dbReference type="PANTHER" id="PTHR48182:SF2">
    <property type="entry name" value="PROTEIN SERAC1"/>
    <property type="match status" value="1"/>
</dbReference>
<keyword evidence="11" id="KW-1185">Reference proteome</keyword>
<evidence type="ECO:0000256" key="8">
    <source>
        <dbReference type="SAM" id="MobiDB-lite"/>
    </source>
</evidence>
<name>A0A1L9V3N8_ASPGL</name>
<protein>
    <recommendedName>
        <fullName evidence="9">DUF676 domain-containing protein</fullName>
    </recommendedName>
</protein>
<evidence type="ECO:0000256" key="3">
    <source>
        <dbReference type="ARBA" id="ARBA00004370"/>
    </source>
</evidence>
<dbReference type="GeneID" id="34457901"/>
<evidence type="ECO:0000259" key="9">
    <source>
        <dbReference type="Pfam" id="PF05057"/>
    </source>
</evidence>